<feature type="region of interest" description="Disordered" evidence="1">
    <location>
        <begin position="20"/>
        <end position="65"/>
    </location>
</feature>
<evidence type="ECO:0000256" key="1">
    <source>
        <dbReference type="SAM" id="MobiDB-lite"/>
    </source>
</evidence>
<dbReference type="AlphaFoldDB" id="A0A5B7JHT7"/>
<reference evidence="2 3" key="1">
    <citation type="submission" date="2019-05" db="EMBL/GenBank/DDBJ databases">
        <title>Another draft genome of Portunus trituberculatus and its Hox gene families provides insights of decapod evolution.</title>
        <authorList>
            <person name="Jeong J.-H."/>
            <person name="Song I."/>
            <person name="Kim S."/>
            <person name="Choi T."/>
            <person name="Kim D."/>
            <person name="Ryu S."/>
            <person name="Kim W."/>
        </authorList>
    </citation>
    <scope>NUCLEOTIDE SEQUENCE [LARGE SCALE GENOMIC DNA]</scope>
    <source>
        <tissue evidence="2">Muscle</tissue>
    </source>
</reference>
<evidence type="ECO:0000313" key="3">
    <source>
        <dbReference type="Proteomes" id="UP000324222"/>
    </source>
</evidence>
<evidence type="ECO:0000313" key="2">
    <source>
        <dbReference type="EMBL" id="MPC92817.1"/>
    </source>
</evidence>
<comment type="caution">
    <text evidence="2">The sequence shown here is derived from an EMBL/GenBank/DDBJ whole genome shotgun (WGS) entry which is preliminary data.</text>
</comment>
<organism evidence="2 3">
    <name type="scientific">Portunus trituberculatus</name>
    <name type="common">Swimming crab</name>
    <name type="synonym">Neptunus trituberculatus</name>
    <dbReference type="NCBI Taxonomy" id="210409"/>
    <lineage>
        <taxon>Eukaryota</taxon>
        <taxon>Metazoa</taxon>
        <taxon>Ecdysozoa</taxon>
        <taxon>Arthropoda</taxon>
        <taxon>Crustacea</taxon>
        <taxon>Multicrustacea</taxon>
        <taxon>Malacostraca</taxon>
        <taxon>Eumalacostraca</taxon>
        <taxon>Eucarida</taxon>
        <taxon>Decapoda</taxon>
        <taxon>Pleocyemata</taxon>
        <taxon>Brachyura</taxon>
        <taxon>Eubrachyura</taxon>
        <taxon>Portunoidea</taxon>
        <taxon>Portunidae</taxon>
        <taxon>Portuninae</taxon>
        <taxon>Portunus</taxon>
    </lineage>
</organism>
<dbReference type="Proteomes" id="UP000324222">
    <property type="component" value="Unassembled WGS sequence"/>
</dbReference>
<gene>
    <name evidence="2" type="ORF">E2C01_087926</name>
</gene>
<protein>
    <submittedName>
        <fullName evidence="2">Uncharacterized protein</fullName>
    </submittedName>
</protein>
<name>A0A5B7JHT7_PORTR</name>
<sequence length="65" mass="7174">MGPLEEMEWIWDTMMQNDASYYPPINTLNIPPPPPPPSQPPPPPPPPPSLPPAQPTSWPKTPLKA</sequence>
<proteinExistence type="predicted"/>
<keyword evidence="3" id="KW-1185">Reference proteome</keyword>
<dbReference type="EMBL" id="VSRR010092595">
    <property type="protein sequence ID" value="MPC92817.1"/>
    <property type="molecule type" value="Genomic_DNA"/>
</dbReference>
<feature type="compositionally biased region" description="Pro residues" evidence="1">
    <location>
        <begin position="30"/>
        <end position="54"/>
    </location>
</feature>
<accession>A0A5B7JHT7</accession>